<dbReference type="HOGENOM" id="CLU_1882311_0_0_7"/>
<dbReference type="InterPro" id="IPR017941">
    <property type="entry name" value="Rieske_2Fe-2S"/>
</dbReference>
<keyword evidence="4" id="KW-0411">Iron-sulfur</keyword>
<dbReference type="STRING" id="706587.Desti_0424"/>
<dbReference type="InterPro" id="IPR036922">
    <property type="entry name" value="Rieske_2Fe-2S_sf"/>
</dbReference>
<dbReference type="Gene3D" id="2.102.10.10">
    <property type="entry name" value="Rieske [2Fe-2S] iron-sulphur domain"/>
    <property type="match status" value="1"/>
</dbReference>
<keyword evidence="3" id="KW-0408">Iron</keyword>
<dbReference type="CDD" id="cd03467">
    <property type="entry name" value="Rieske"/>
    <property type="match status" value="1"/>
</dbReference>
<evidence type="ECO:0000256" key="4">
    <source>
        <dbReference type="ARBA" id="ARBA00023014"/>
    </source>
</evidence>
<dbReference type="SUPFAM" id="SSF50022">
    <property type="entry name" value="ISP domain"/>
    <property type="match status" value="1"/>
</dbReference>
<dbReference type="OrthoDB" id="165343at2"/>
<keyword evidence="1" id="KW-0001">2Fe-2S</keyword>
<proteinExistence type="predicted"/>
<protein>
    <submittedName>
        <fullName evidence="6">Ferredoxin subunit of nitrite reductase and ring-hydroxylating dioxygenase</fullName>
    </submittedName>
</protein>
<dbReference type="GO" id="GO:0051213">
    <property type="term" value="F:dioxygenase activity"/>
    <property type="evidence" value="ECO:0007669"/>
    <property type="project" value="UniProtKB-KW"/>
</dbReference>
<dbReference type="KEGG" id="dti:Desti_0424"/>
<dbReference type="GO" id="GO:0046872">
    <property type="term" value="F:metal ion binding"/>
    <property type="evidence" value="ECO:0007669"/>
    <property type="project" value="UniProtKB-KW"/>
</dbReference>
<evidence type="ECO:0000313" key="6">
    <source>
        <dbReference type="EMBL" id="AFM23159.1"/>
    </source>
</evidence>
<dbReference type="EMBL" id="CP003360">
    <property type="protein sequence ID" value="AFM23159.1"/>
    <property type="molecule type" value="Genomic_DNA"/>
</dbReference>
<evidence type="ECO:0000256" key="2">
    <source>
        <dbReference type="ARBA" id="ARBA00022723"/>
    </source>
</evidence>
<keyword evidence="6" id="KW-0560">Oxidoreductase</keyword>
<dbReference type="Proteomes" id="UP000006055">
    <property type="component" value="Chromosome"/>
</dbReference>
<evidence type="ECO:0000256" key="1">
    <source>
        <dbReference type="ARBA" id="ARBA00022714"/>
    </source>
</evidence>
<dbReference type="AlphaFoldDB" id="I4C0R8"/>
<reference evidence="7" key="1">
    <citation type="submission" date="2012-06" db="EMBL/GenBank/DDBJ databases">
        <title>Complete sequence of chromosome of Desulfomonile tiedjei DSM 6799.</title>
        <authorList>
            <person name="Lucas S."/>
            <person name="Copeland A."/>
            <person name="Lapidus A."/>
            <person name="Glavina del Rio T."/>
            <person name="Dalin E."/>
            <person name="Tice H."/>
            <person name="Bruce D."/>
            <person name="Goodwin L."/>
            <person name="Pitluck S."/>
            <person name="Peters L."/>
            <person name="Ovchinnikova G."/>
            <person name="Zeytun A."/>
            <person name="Lu M."/>
            <person name="Kyrpides N."/>
            <person name="Mavromatis K."/>
            <person name="Ivanova N."/>
            <person name="Brettin T."/>
            <person name="Detter J.C."/>
            <person name="Han C."/>
            <person name="Larimer F."/>
            <person name="Land M."/>
            <person name="Hauser L."/>
            <person name="Markowitz V."/>
            <person name="Cheng J.-F."/>
            <person name="Hugenholtz P."/>
            <person name="Woyke T."/>
            <person name="Wu D."/>
            <person name="Spring S."/>
            <person name="Schroeder M."/>
            <person name="Brambilla E."/>
            <person name="Klenk H.-P."/>
            <person name="Eisen J.A."/>
        </authorList>
    </citation>
    <scope>NUCLEOTIDE SEQUENCE [LARGE SCALE GENOMIC DNA]</scope>
    <source>
        <strain evidence="7">ATCC 49306 / DSM 6799 / DCB-1</strain>
    </source>
</reference>
<accession>I4C0R8</accession>
<dbReference type="PROSITE" id="PS51296">
    <property type="entry name" value="RIESKE"/>
    <property type="match status" value="1"/>
</dbReference>
<dbReference type="Pfam" id="PF00355">
    <property type="entry name" value="Rieske"/>
    <property type="match status" value="1"/>
</dbReference>
<dbReference type="GO" id="GO:0051537">
    <property type="term" value="F:2 iron, 2 sulfur cluster binding"/>
    <property type="evidence" value="ECO:0007669"/>
    <property type="project" value="UniProtKB-KW"/>
</dbReference>
<name>I4C0R8_DESTA</name>
<dbReference type="eggNOG" id="COG2146">
    <property type="taxonomic scope" value="Bacteria"/>
</dbReference>
<dbReference type="RefSeq" id="WP_014808318.1">
    <property type="nucleotide sequence ID" value="NC_018025.1"/>
</dbReference>
<keyword evidence="7" id="KW-1185">Reference proteome</keyword>
<keyword evidence="2" id="KW-0479">Metal-binding</keyword>
<evidence type="ECO:0000259" key="5">
    <source>
        <dbReference type="PROSITE" id="PS51296"/>
    </source>
</evidence>
<evidence type="ECO:0000313" key="7">
    <source>
        <dbReference type="Proteomes" id="UP000006055"/>
    </source>
</evidence>
<sequence>MSRILDLLKAFAGICKTQPLDQSFWKVRGSEITIDLEDIPELQKKDGAVYLKGQTLSVPVLVVRRPDNSYLCVENRCTHMGRKLDPEPGGKTLRCCSVSHSIFDDRGNKLTGPAKGPVKVYPSREIDGKLVIDLT</sequence>
<evidence type="ECO:0000256" key="3">
    <source>
        <dbReference type="ARBA" id="ARBA00023004"/>
    </source>
</evidence>
<organism evidence="6 7">
    <name type="scientific">Desulfomonile tiedjei (strain ATCC 49306 / DSM 6799 / DCB-1)</name>
    <dbReference type="NCBI Taxonomy" id="706587"/>
    <lineage>
        <taxon>Bacteria</taxon>
        <taxon>Pseudomonadati</taxon>
        <taxon>Thermodesulfobacteriota</taxon>
        <taxon>Desulfomonilia</taxon>
        <taxon>Desulfomonilales</taxon>
        <taxon>Desulfomonilaceae</taxon>
        <taxon>Desulfomonile</taxon>
    </lineage>
</organism>
<gene>
    <name evidence="6" type="ordered locus">Desti_0424</name>
</gene>
<keyword evidence="6" id="KW-0223">Dioxygenase</keyword>
<feature type="domain" description="Rieske" evidence="5">
    <location>
        <begin position="36"/>
        <end position="132"/>
    </location>
</feature>